<comment type="similarity">
    <text evidence="2">Belongs to the peroxisomal membrane protein PXMP2/4 family.</text>
</comment>
<feature type="region of interest" description="Disordered" evidence="6">
    <location>
        <begin position="328"/>
        <end position="356"/>
    </location>
</feature>
<dbReference type="GO" id="GO:0005737">
    <property type="term" value="C:cytoplasm"/>
    <property type="evidence" value="ECO:0007669"/>
    <property type="project" value="TreeGrafter"/>
</dbReference>
<dbReference type="GO" id="GO:0016020">
    <property type="term" value="C:membrane"/>
    <property type="evidence" value="ECO:0007669"/>
    <property type="project" value="UniProtKB-SubCell"/>
</dbReference>
<reference evidence="8" key="1">
    <citation type="submission" date="2021-01" db="EMBL/GenBank/DDBJ databases">
        <authorList>
            <person name="Corre E."/>
            <person name="Pelletier E."/>
            <person name="Niang G."/>
            <person name="Scheremetjew M."/>
            <person name="Finn R."/>
            <person name="Kale V."/>
            <person name="Holt S."/>
            <person name="Cochrane G."/>
            <person name="Meng A."/>
            <person name="Brown T."/>
            <person name="Cohen L."/>
        </authorList>
    </citation>
    <scope>NUCLEOTIDE SEQUENCE</scope>
    <source>
        <strain evidence="8">RCC1693</strain>
    </source>
</reference>
<sequence>MPWMRAALAAVTVAALASEAAAFTPGGRVSPLRRVGNAAPVRARNAGRRMSMVADWTSVLHINPQTACAVSDWLHMHAHMAPSAACHPPPDGGLVAHLKDAAGSTFDAYNNALQTDYDRTTAIQALVLVGLGDVTAQFFEARNRRADAEAREKEAVVVATIDVKGEVKKVACVEEGGDVTCAAVEVEEWFDPKRTLRMGFLGLVIGGLGTSHWLQYLEQQLPGHDHWQTIVQKAMLDGCIWAPIANTAYLIFTPLLEGEDLDFVKEKLANRFVPVMIAELSTFLPYNLVSFSMIPPLIRPFSTGFLSMCFAIYLSMVSHEAEDAVDAAVESAAMPSPQPRPSPQPTPRPVPSTISG</sequence>
<evidence type="ECO:0000256" key="3">
    <source>
        <dbReference type="ARBA" id="ARBA00022692"/>
    </source>
</evidence>
<keyword evidence="3" id="KW-0812">Transmembrane</keyword>
<keyword evidence="5" id="KW-0472">Membrane</keyword>
<feature type="signal peptide" evidence="7">
    <location>
        <begin position="1"/>
        <end position="22"/>
    </location>
</feature>
<comment type="subcellular location">
    <subcellularLocation>
        <location evidence="1">Membrane</location>
        <topology evidence="1">Multi-pass membrane protein</topology>
    </subcellularLocation>
</comment>
<evidence type="ECO:0008006" key="9">
    <source>
        <dbReference type="Google" id="ProtNLM"/>
    </source>
</evidence>
<gene>
    <name evidence="8" type="ORF">FPAR1323_LOCUS101</name>
</gene>
<feature type="compositionally biased region" description="Pro residues" evidence="6">
    <location>
        <begin position="336"/>
        <end position="350"/>
    </location>
</feature>
<protein>
    <recommendedName>
        <fullName evidence="9">Peroxisomal membrane protein MPV17</fullName>
    </recommendedName>
</protein>
<name>A0A7S2F8E5_9STRA</name>
<organism evidence="8">
    <name type="scientific">Florenciella parvula</name>
    <dbReference type="NCBI Taxonomy" id="236787"/>
    <lineage>
        <taxon>Eukaryota</taxon>
        <taxon>Sar</taxon>
        <taxon>Stramenopiles</taxon>
        <taxon>Ochrophyta</taxon>
        <taxon>Dictyochophyceae</taxon>
        <taxon>Florenciellales</taxon>
        <taxon>Florenciella</taxon>
    </lineage>
</organism>
<evidence type="ECO:0000256" key="6">
    <source>
        <dbReference type="SAM" id="MobiDB-lite"/>
    </source>
</evidence>
<dbReference type="InterPro" id="IPR007248">
    <property type="entry name" value="Mpv17_PMP22"/>
</dbReference>
<keyword evidence="4" id="KW-1133">Transmembrane helix</keyword>
<evidence type="ECO:0000256" key="2">
    <source>
        <dbReference type="ARBA" id="ARBA00006824"/>
    </source>
</evidence>
<accession>A0A7S2F8E5</accession>
<evidence type="ECO:0000256" key="4">
    <source>
        <dbReference type="ARBA" id="ARBA00022989"/>
    </source>
</evidence>
<dbReference type="AlphaFoldDB" id="A0A7S2F8E5"/>
<dbReference type="Pfam" id="PF04117">
    <property type="entry name" value="Mpv17_PMP22"/>
    <property type="match status" value="1"/>
</dbReference>
<evidence type="ECO:0000313" key="8">
    <source>
        <dbReference type="EMBL" id="CAD9379128.1"/>
    </source>
</evidence>
<proteinExistence type="inferred from homology"/>
<keyword evidence="7" id="KW-0732">Signal</keyword>
<dbReference type="PANTHER" id="PTHR11266:SF80">
    <property type="entry name" value="PEROXISOMAL MEMBRANE PROTEIN 2"/>
    <property type="match status" value="1"/>
</dbReference>
<feature type="chain" id="PRO_5031276128" description="Peroxisomal membrane protein MPV17" evidence="7">
    <location>
        <begin position="23"/>
        <end position="356"/>
    </location>
</feature>
<dbReference type="PANTHER" id="PTHR11266">
    <property type="entry name" value="PEROXISOMAL MEMBRANE PROTEIN 2, PXMP2 MPV17"/>
    <property type="match status" value="1"/>
</dbReference>
<evidence type="ECO:0000256" key="7">
    <source>
        <dbReference type="SAM" id="SignalP"/>
    </source>
</evidence>
<dbReference type="EMBL" id="HBGT01000176">
    <property type="protein sequence ID" value="CAD9379128.1"/>
    <property type="molecule type" value="Transcribed_RNA"/>
</dbReference>
<evidence type="ECO:0000256" key="1">
    <source>
        <dbReference type="ARBA" id="ARBA00004141"/>
    </source>
</evidence>
<evidence type="ECO:0000256" key="5">
    <source>
        <dbReference type="ARBA" id="ARBA00023136"/>
    </source>
</evidence>